<feature type="region of interest" description="Disordered" evidence="2">
    <location>
        <begin position="977"/>
        <end position="1096"/>
    </location>
</feature>
<feature type="region of interest" description="Disordered" evidence="2">
    <location>
        <begin position="249"/>
        <end position="271"/>
    </location>
</feature>
<feature type="compositionally biased region" description="Low complexity" evidence="2">
    <location>
        <begin position="208"/>
        <end position="232"/>
    </location>
</feature>
<sequence>MAAGMLPGFHGASSLDQSVEVPGRGDWSKQGGAPKEVRWAPGTVATGQGGAITADGTLPAAAPPTAGGMAGGDAFVQFPGRPSSTGLAEGDPRRLLPEMDAAEAGGGLLGPEALAELQSELHAHPGAVTAQVLQWNREQQQQLQQQQLLELQQVHQHQLELQQQQVQQQMMELQRQQLELQQEQQRQQQQQQRQVQHTEELMQWDGVQQQQQQQQQQEEAQLRAPEQPPEQASVPLPGDWLSFEALRQQREARERAEAKGASRPAADPSSGTAAAAAAAAVAATVSSKWAEEHGIAVDEWSARVDRVPPAAEAADGGRAAPGSERGTPGEAASHASGAAGRTVPSSPAAMAAELQPELVGVLREIRDEVIAERPELMMWKDHAELLVQMSETVEETALSLSGTTVDDTDYRLSDMDSILPENTTLHTSHLSSNLSELSPLPSPPESLLMGLSPSPSPPPARSSRRSLSGGVQAPPLDPRQEHAGQQTASGVQPDRLESLARELSMLVGEGGSLDAGGSSSIHPEAGGKADPAVALGTAEPRSAPDTPISMVSSAAGSQAGQRLEDELTHRIEAMCKLVAELTELVDAPMHRRSSAVAGVSAGGSPGAMSDMGSSSSAAAEELQRRVEYAAHMAEQLRVLVGGCDTDMLSARSSISSAASATDSLMSRLAEAARLSDRLSAAVCAAPPGGSSLSETEEQRLLQSMVEVAHVAAELASFTGMPPPKSPVPARSAVHGAQPPGMADGDGDSGGGGSPASSIGSLPTQGVGGAGRAAGTVSSSVAAAAVAAAMVAAPGGLGQAPGEAALMGVQRHMDALDAAGSRLTAALNGNSGKDGAPAGGSPGLEGLAVSLTSLVQDTVQGMGEGVPAMAPEQAPSALAPRGSGRAPDPRASRPPLPRPPAEPRGWGSHAAGTGGGADGSPSSSSSKASTAQERGAPMSQAGAPGGASGGNGGDVGLQGLDELLSSLHSQVDLIDEQLSNTSMNSAGSVSRSVESLAPSSRHSPPASPQGAAGGGHDISSPVPSSRLSSHTSPTSGGVAKPDGAHPHDASNEPASPELALSQSSFRSSASLSGSAAAKLRQSSAQETSPLTESSPRR</sequence>
<accession>A0AAE0FMY1</accession>
<feature type="compositionally biased region" description="Low complexity" evidence="2">
    <location>
        <begin position="428"/>
        <end position="453"/>
    </location>
</feature>
<dbReference type="AlphaFoldDB" id="A0AAE0FMY1"/>
<keyword evidence="1" id="KW-0175">Coiled coil</keyword>
<feature type="compositionally biased region" description="Gly residues" evidence="2">
    <location>
        <begin position="942"/>
        <end position="955"/>
    </location>
</feature>
<feature type="region of interest" description="Disordered" evidence="2">
    <location>
        <begin position="510"/>
        <end position="563"/>
    </location>
</feature>
<feature type="compositionally biased region" description="Low complexity" evidence="2">
    <location>
        <begin position="994"/>
        <end position="1009"/>
    </location>
</feature>
<feature type="compositionally biased region" description="Basic and acidic residues" evidence="2">
    <location>
        <begin position="249"/>
        <end position="260"/>
    </location>
</feature>
<feature type="region of interest" description="Disordered" evidence="2">
    <location>
        <begin position="863"/>
        <end position="957"/>
    </location>
</feature>
<feature type="region of interest" description="Disordered" evidence="2">
    <location>
        <begin position="717"/>
        <end position="772"/>
    </location>
</feature>
<feature type="compositionally biased region" description="Low complexity" evidence="2">
    <location>
        <begin position="1018"/>
        <end position="1034"/>
    </location>
</feature>
<feature type="region of interest" description="Disordered" evidence="2">
    <location>
        <begin position="1"/>
        <end position="49"/>
    </location>
</feature>
<dbReference type="EMBL" id="LGRX02016056">
    <property type="protein sequence ID" value="KAK3262630.1"/>
    <property type="molecule type" value="Genomic_DNA"/>
</dbReference>
<proteinExistence type="predicted"/>
<evidence type="ECO:0000313" key="3">
    <source>
        <dbReference type="EMBL" id="KAK3262630.1"/>
    </source>
</evidence>
<feature type="coiled-coil region" evidence="1">
    <location>
        <begin position="156"/>
        <end position="201"/>
    </location>
</feature>
<evidence type="ECO:0000256" key="2">
    <source>
        <dbReference type="SAM" id="MobiDB-lite"/>
    </source>
</evidence>
<feature type="compositionally biased region" description="Low complexity" evidence="2">
    <location>
        <begin position="331"/>
        <end position="340"/>
    </location>
</feature>
<feature type="region of interest" description="Disordered" evidence="2">
    <location>
        <begin position="596"/>
        <end position="618"/>
    </location>
</feature>
<gene>
    <name evidence="3" type="ORF">CYMTET_28526</name>
</gene>
<organism evidence="3 4">
    <name type="scientific">Cymbomonas tetramitiformis</name>
    <dbReference type="NCBI Taxonomy" id="36881"/>
    <lineage>
        <taxon>Eukaryota</taxon>
        <taxon>Viridiplantae</taxon>
        <taxon>Chlorophyta</taxon>
        <taxon>Pyramimonadophyceae</taxon>
        <taxon>Pyramimonadales</taxon>
        <taxon>Pyramimonadaceae</taxon>
        <taxon>Cymbomonas</taxon>
    </lineage>
</organism>
<feature type="region of interest" description="Disordered" evidence="2">
    <location>
        <begin position="308"/>
        <end position="347"/>
    </location>
</feature>
<feature type="region of interest" description="Disordered" evidence="2">
    <location>
        <begin position="427"/>
        <end position="493"/>
    </location>
</feature>
<feature type="compositionally biased region" description="Low complexity" evidence="2">
    <location>
        <begin position="918"/>
        <end position="941"/>
    </location>
</feature>
<feature type="region of interest" description="Disordered" evidence="2">
    <location>
        <begin position="204"/>
        <end position="237"/>
    </location>
</feature>
<reference evidence="3 4" key="1">
    <citation type="journal article" date="2015" name="Genome Biol. Evol.">
        <title>Comparative Genomics of a Bacterivorous Green Alga Reveals Evolutionary Causalities and Consequences of Phago-Mixotrophic Mode of Nutrition.</title>
        <authorList>
            <person name="Burns J.A."/>
            <person name="Paasch A."/>
            <person name="Narechania A."/>
            <person name="Kim E."/>
        </authorList>
    </citation>
    <scope>NUCLEOTIDE SEQUENCE [LARGE SCALE GENOMIC DNA]</scope>
    <source>
        <strain evidence="3 4">PLY_AMNH</strain>
    </source>
</reference>
<feature type="compositionally biased region" description="Low complexity" evidence="2">
    <location>
        <begin position="1057"/>
        <end position="1078"/>
    </location>
</feature>
<feature type="compositionally biased region" description="Low complexity" evidence="2">
    <location>
        <begin position="606"/>
        <end position="618"/>
    </location>
</feature>
<feature type="compositionally biased region" description="Polar residues" evidence="2">
    <location>
        <begin position="977"/>
        <end position="992"/>
    </location>
</feature>
<evidence type="ECO:0000256" key="1">
    <source>
        <dbReference type="SAM" id="Coils"/>
    </source>
</evidence>
<feature type="compositionally biased region" description="Polar residues" evidence="2">
    <location>
        <begin position="549"/>
        <end position="560"/>
    </location>
</feature>
<name>A0AAE0FMY1_9CHLO</name>
<keyword evidence="4" id="KW-1185">Reference proteome</keyword>
<evidence type="ECO:0000313" key="4">
    <source>
        <dbReference type="Proteomes" id="UP001190700"/>
    </source>
</evidence>
<feature type="compositionally biased region" description="Pro residues" evidence="2">
    <location>
        <begin position="891"/>
        <end position="901"/>
    </location>
</feature>
<comment type="caution">
    <text evidence="3">The sequence shown here is derived from an EMBL/GenBank/DDBJ whole genome shotgun (WGS) entry which is preliminary data.</text>
</comment>
<protein>
    <submittedName>
        <fullName evidence="3">Uncharacterized protein</fullName>
    </submittedName>
</protein>
<dbReference type="Proteomes" id="UP001190700">
    <property type="component" value="Unassembled WGS sequence"/>
</dbReference>
<feature type="compositionally biased region" description="Low complexity" evidence="2">
    <location>
        <begin position="308"/>
        <end position="322"/>
    </location>
</feature>
<feature type="compositionally biased region" description="Polar residues" evidence="2">
    <location>
        <begin position="1079"/>
        <end position="1096"/>
    </location>
</feature>